<name>A0A8A3P9W1_9HELO</name>
<reference evidence="3" key="1">
    <citation type="submission" date="2020-10" db="EMBL/GenBank/DDBJ databases">
        <title>Genome Sequence of Monilinia vaccinii-corymbosi Sheds Light on Mummy Berry Disease Infection of Blueberry and Mating Type.</title>
        <authorList>
            <person name="Yow A.G."/>
            <person name="Zhang Y."/>
            <person name="Bansal K."/>
            <person name="Eacker S.M."/>
            <person name="Sullivan S."/>
            <person name="Liachko I."/>
            <person name="Cubeta M.A."/>
            <person name="Rollins J.A."/>
            <person name="Ashrafi H."/>
        </authorList>
    </citation>
    <scope>NUCLEOTIDE SEQUENCE</scope>
    <source>
        <strain evidence="3">RL-1</strain>
    </source>
</reference>
<evidence type="ECO:0000256" key="1">
    <source>
        <dbReference type="SAM" id="Coils"/>
    </source>
</evidence>
<feature type="region of interest" description="Disordered" evidence="2">
    <location>
        <begin position="188"/>
        <end position="213"/>
    </location>
</feature>
<feature type="compositionally biased region" description="Polar residues" evidence="2">
    <location>
        <begin position="284"/>
        <end position="315"/>
    </location>
</feature>
<dbReference type="Proteomes" id="UP000672032">
    <property type="component" value="Chromosome 2"/>
</dbReference>
<keyword evidence="1" id="KW-0175">Coiled coil</keyword>
<sequence>MPHVVSQMQPREKPQKSRSAKRGMMKTSISQDNLRPSMAPRRQNTNGMTPTLSLLVTPHSAWNYTSSRQQLNHFLHDRTTPVSAVDSVFESSSAMKNGSPNSAVSSFIAELEDTSPGAIKPQNFNMDFKSPLSPTLSLHATTAIEAINDFEAENKRLLGRALAAENAAKILEDQNVDLRRRVNYCMQQHRPKTAPSQRISENPRKRNTGYGPTTPVSAFNTMMDQVEAERLATSISDTPTPLLRRKSSLPLQPSIAPPQSEITPNRFGPNGFIPSRRPPPIPKGTNSPSSIAQIQHPNTPRSDTNNIGTTSSNSQMTKTSLADAKLRAKPLPPLGPLGPMAPSAISGMVEIGSTSENSNSKSRLRPQNRFVQFFRQGRKE</sequence>
<dbReference type="AlphaFoldDB" id="A0A8A3P9W1"/>
<dbReference type="EMBL" id="CP063406">
    <property type="protein sequence ID" value="QSZ31469.1"/>
    <property type="molecule type" value="Genomic_DNA"/>
</dbReference>
<feature type="region of interest" description="Disordered" evidence="2">
    <location>
        <begin position="352"/>
        <end position="380"/>
    </location>
</feature>
<feature type="coiled-coil region" evidence="1">
    <location>
        <begin position="147"/>
        <end position="181"/>
    </location>
</feature>
<dbReference type="OrthoDB" id="3553523at2759"/>
<organism evidence="3 4">
    <name type="scientific">Monilinia vaccinii-corymbosi</name>
    <dbReference type="NCBI Taxonomy" id="61207"/>
    <lineage>
        <taxon>Eukaryota</taxon>
        <taxon>Fungi</taxon>
        <taxon>Dikarya</taxon>
        <taxon>Ascomycota</taxon>
        <taxon>Pezizomycotina</taxon>
        <taxon>Leotiomycetes</taxon>
        <taxon>Helotiales</taxon>
        <taxon>Sclerotiniaceae</taxon>
        <taxon>Monilinia</taxon>
    </lineage>
</organism>
<feature type="region of interest" description="Disordered" evidence="2">
    <location>
        <begin position="239"/>
        <end position="315"/>
    </location>
</feature>
<gene>
    <name evidence="3" type="ORF">DSL72_001034</name>
</gene>
<evidence type="ECO:0000313" key="3">
    <source>
        <dbReference type="EMBL" id="QSZ31469.1"/>
    </source>
</evidence>
<proteinExistence type="predicted"/>
<feature type="region of interest" description="Disordered" evidence="2">
    <location>
        <begin position="1"/>
        <end position="47"/>
    </location>
</feature>
<feature type="compositionally biased region" description="Polar residues" evidence="2">
    <location>
        <begin position="352"/>
        <end position="361"/>
    </location>
</feature>
<protein>
    <submittedName>
        <fullName evidence="3">Uncharacterized protein</fullName>
    </submittedName>
</protein>
<accession>A0A8A3P9W1</accession>
<keyword evidence="4" id="KW-1185">Reference proteome</keyword>
<evidence type="ECO:0000313" key="4">
    <source>
        <dbReference type="Proteomes" id="UP000672032"/>
    </source>
</evidence>
<evidence type="ECO:0000256" key="2">
    <source>
        <dbReference type="SAM" id="MobiDB-lite"/>
    </source>
</evidence>